<evidence type="ECO:0000313" key="3">
    <source>
        <dbReference type="Proteomes" id="UP001291623"/>
    </source>
</evidence>
<name>A0AAE1QYS2_9SOLA</name>
<feature type="compositionally biased region" description="Acidic residues" evidence="1">
    <location>
        <begin position="395"/>
        <end position="407"/>
    </location>
</feature>
<comment type="caution">
    <text evidence="2">The sequence shown here is derived from an EMBL/GenBank/DDBJ whole genome shotgun (WGS) entry which is preliminary data.</text>
</comment>
<dbReference type="AlphaFoldDB" id="A0AAE1QYS2"/>
<dbReference type="PANTHER" id="PTHR37911:SF1">
    <property type="entry name" value="OS04G0497900 PROTEIN"/>
    <property type="match status" value="1"/>
</dbReference>
<dbReference type="Proteomes" id="UP001291623">
    <property type="component" value="Unassembled WGS sequence"/>
</dbReference>
<protein>
    <submittedName>
        <fullName evidence="2">Uncharacterized protein</fullName>
    </submittedName>
</protein>
<feature type="compositionally biased region" description="Acidic residues" evidence="1">
    <location>
        <begin position="417"/>
        <end position="435"/>
    </location>
</feature>
<evidence type="ECO:0000313" key="2">
    <source>
        <dbReference type="EMBL" id="KAK4342120.1"/>
    </source>
</evidence>
<organism evidence="2 3">
    <name type="scientific">Anisodus tanguticus</name>
    <dbReference type="NCBI Taxonomy" id="243964"/>
    <lineage>
        <taxon>Eukaryota</taxon>
        <taxon>Viridiplantae</taxon>
        <taxon>Streptophyta</taxon>
        <taxon>Embryophyta</taxon>
        <taxon>Tracheophyta</taxon>
        <taxon>Spermatophyta</taxon>
        <taxon>Magnoliopsida</taxon>
        <taxon>eudicotyledons</taxon>
        <taxon>Gunneridae</taxon>
        <taxon>Pentapetalae</taxon>
        <taxon>asterids</taxon>
        <taxon>lamiids</taxon>
        <taxon>Solanales</taxon>
        <taxon>Solanaceae</taxon>
        <taxon>Solanoideae</taxon>
        <taxon>Hyoscyameae</taxon>
        <taxon>Anisodus</taxon>
    </lineage>
</organism>
<dbReference type="EMBL" id="JAVYJV010000021">
    <property type="protein sequence ID" value="KAK4342120.1"/>
    <property type="molecule type" value="Genomic_DNA"/>
</dbReference>
<gene>
    <name evidence="2" type="ORF">RND71_037936</name>
</gene>
<dbReference type="PANTHER" id="PTHR37911">
    <property type="entry name" value="OSJNBA0067K08.20 PROTEIN"/>
    <property type="match status" value="1"/>
</dbReference>
<evidence type="ECO:0000256" key="1">
    <source>
        <dbReference type="SAM" id="MobiDB-lite"/>
    </source>
</evidence>
<feature type="region of interest" description="Disordered" evidence="1">
    <location>
        <begin position="395"/>
        <end position="435"/>
    </location>
</feature>
<reference evidence="2" key="1">
    <citation type="submission" date="2023-12" db="EMBL/GenBank/DDBJ databases">
        <title>Genome assembly of Anisodus tanguticus.</title>
        <authorList>
            <person name="Wang Y.-J."/>
        </authorList>
    </citation>
    <scope>NUCLEOTIDE SEQUENCE</scope>
    <source>
        <strain evidence="2">KB-2021</strain>
        <tissue evidence="2">Leaf</tissue>
    </source>
</reference>
<proteinExistence type="predicted"/>
<sequence>MQNQNLSVYKTLNPTLSTLQSPSLTQFFNPLHRTLPPIPITSTTPKRLSIQSHVHKTTIFRRDVRSFAGRKKENSGGGRIEGSAEFRRQAKRNARRKSKKLTESLFYRLKNPHGNYPDNFSEEELQMIGLGYDRMVRFMEKDDPNLKHPYDWYKYGQFGPYSWRGVVLGEPIRGRFLDECVSMIGEVKDQEEWEKIEQHEMAQEFQNRLDAMDKNVGFRYFWVFVRHPKWRISEFPWQQWTLVSEVVVEAGNQRLDKWNLMGRLGNKARSLITQCASWMRPDIVYVQRPVYQCRFEPQDDFFKALTPLLDPESEDDFLFELEDDKGRVELCTYFGGLCKIVRVNPKSFVDDVVKAFEKLNDEKKSKCLGFLLDNHPVPLLHPYTKEWKANLEDMEMGCDAPDDDDDYGSTNNKGETEIVDWIEDDEDGEDGDEDEDQYDVELDASGDEDDEDGDSSQKEDARFWDDEFKKALGSNQAMEKFATKYMETTTKFYEKHINAMDEREKEVEEDGGDELAMRGVRAKVSPKEWENLGFGPFRRKLKKGKMPPELFMRAAVRPFTYRNLVKEIVLTRHAILEGEIGQKK</sequence>
<keyword evidence="3" id="KW-1185">Reference proteome</keyword>
<accession>A0AAE1QYS2</accession>